<protein>
    <submittedName>
        <fullName evidence="8">Serine/threonine-protein kinase PrkC</fullName>
        <ecNumber evidence="8">2.7.11.1</ecNumber>
    </submittedName>
</protein>
<evidence type="ECO:0000256" key="2">
    <source>
        <dbReference type="ARBA" id="ARBA00022741"/>
    </source>
</evidence>
<dbReference type="GO" id="GO:0004674">
    <property type="term" value="F:protein serine/threonine kinase activity"/>
    <property type="evidence" value="ECO:0007669"/>
    <property type="project" value="UniProtKB-EC"/>
</dbReference>
<dbReference type="Gene3D" id="2.120.10.30">
    <property type="entry name" value="TolB, C-terminal domain"/>
    <property type="match status" value="3"/>
</dbReference>
<accession>A0A143PNR2</accession>
<dbReference type="PANTHER" id="PTHR43289">
    <property type="entry name" value="MITOGEN-ACTIVATED PROTEIN KINASE KINASE KINASE 20-RELATED"/>
    <property type="match status" value="1"/>
</dbReference>
<dbReference type="SUPFAM" id="SSF82171">
    <property type="entry name" value="DPP6 N-terminal domain-like"/>
    <property type="match status" value="1"/>
</dbReference>
<keyword evidence="1 8" id="KW-0808">Transferase</keyword>
<keyword evidence="9" id="KW-1185">Reference proteome</keyword>
<evidence type="ECO:0000259" key="7">
    <source>
        <dbReference type="PROSITE" id="PS50011"/>
    </source>
</evidence>
<evidence type="ECO:0000256" key="6">
    <source>
        <dbReference type="SAM" id="MobiDB-lite"/>
    </source>
</evidence>
<dbReference type="EC" id="2.7.11.1" evidence="8"/>
<feature type="binding site" evidence="5">
    <location>
        <position position="124"/>
    </location>
    <ligand>
        <name>ATP</name>
        <dbReference type="ChEBI" id="CHEBI:30616"/>
    </ligand>
</feature>
<name>A0A143PNR2_LUTPR</name>
<dbReference type="KEGG" id="abac:LuPra_02636"/>
<keyword evidence="2 5" id="KW-0547">Nucleotide-binding</keyword>
<dbReference type="PATRIC" id="fig|1813736.3.peg.2785"/>
<evidence type="ECO:0000256" key="5">
    <source>
        <dbReference type="PROSITE-ProRule" id="PRU10141"/>
    </source>
</evidence>
<dbReference type="InterPro" id="IPR000719">
    <property type="entry name" value="Prot_kinase_dom"/>
</dbReference>
<dbReference type="STRING" id="1855912.LuPra_02636"/>
<feature type="domain" description="Protein kinase" evidence="7">
    <location>
        <begin position="95"/>
        <end position="355"/>
    </location>
</feature>
<evidence type="ECO:0000313" key="8">
    <source>
        <dbReference type="EMBL" id="AMY09419.1"/>
    </source>
</evidence>
<dbReference type="InterPro" id="IPR011659">
    <property type="entry name" value="WD40"/>
</dbReference>
<dbReference type="Gene3D" id="1.10.510.10">
    <property type="entry name" value="Transferase(Phosphotransferase) domain 1"/>
    <property type="match status" value="1"/>
</dbReference>
<dbReference type="SMART" id="SM00220">
    <property type="entry name" value="S_TKc"/>
    <property type="match status" value="1"/>
</dbReference>
<dbReference type="CDD" id="cd14014">
    <property type="entry name" value="STKc_PknB_like"/>
    <property type="match status" value="1"/>
</dbReference>
<dbReference type="EMBL" id="CP015136">
    <property type="protein sequence ID" value="AMY09419.1"/>
    <property type="molecule type" value="Genomic_DNA"/>
</dbReference>
<keyword evidence="4 5" id="KW-0067">ATP-binding</keyword>
<evidence type="ECO:0000256" key="1">
    <source>
        <dbReference type="ARBA" id="ARBA00022679"/>
    </source>
</evidence>
<reference evidence="8 9" key="1">
    <citation type="journal article" date="2016" name="Genome Announc.">
        <title>First Complete Genome Sequence of a Subdivision 6 Acidobacterium Strain.</title>
        <authorList>
            <person name="Huang S."/>
            <person name="Vieira S."/>
            <person name="Bunk B."/>
            <person name="Riedel T."/>
            <person name="Sproer C."/>
            <person name="Overmann J."/>
        </authorList>
    </citation>
    <scope>NUCLEOTIDE SEQUENCE [LARGE SCALE GENOMIC DNA]</scope>
    <source>
        <strain evidence="9">DSM 100886 HEG_-6_39</strain>
    </source>
</reference>
<dbReference type="GO" id="GO:0005524">
    <property type="term" value="F:ATP binding"/>
    <property type="evidence" value="ECO:0007669"/>
    <property type="project" value="UniProtKB-UniRule"/>
</dbReference>
<dbReference type="OrthoDB" id="9801841at2"/>
<dbReference type="InterPro" id="IPR017441">
    <property type="entry name" value="Protein_kinase_ATP_BS"/>
</dbReference>
<keyword evidence="3 8" id="KW-0418">Kinase</keyword>
<dbReference type="AlphaFoldDB" id="A0A143PNR2"/>
<dbReference type="InterPro" id="IPR011009">
    <property type="entry name" value="Kinase-like_dom_sf"/>
</dbReference>
<proteinExistence type="predicted"/>
<dbReference type="PANTHER" id="PTHR43289:SF6">
    <property type="entry name" value="SERINE_THREONINE-PROTEIN KINASE NEKL-3"/>
    <property type="match status" value="1"/>
</dbReference>
<sequence length="1025" mass="110418">MPLHENPDERRLLDAALAIADGAAVDWSNLALSTPEPAAALIDGLQLLEAVARAHEAAMSPVEGLYERREHDSLLHPEGRTREADDDPGVVWGPLTVIEKVGYGSYGDVYRAWDTRLDREVALKLLRHRAAVEGELGRAVIDEGRLLARVRHPNVVIVHGAERIDGRVGIWMEFIHGQTLAAELEERGPFDAVDVARIGVALCSALAAVHDAGLLHRDVKAQNVMRDRSGRVVLGDFGTGIELASDDAPASVRVAGTPLYIAPDVLDGTPASVASDLYSLGVLLYHLATGEFPVEGRSVREVRDSHRAGRRTLLVSRRPDLDPSFVEIVDHLLDAGPDRTYGSAAAAGVTLSQWLDAPARPSMPVASWWQRPRTVAAASIALALAITTFSLREYIPALRSTLPRVGWGSTVHRLITKDPDCFGPVSPEGRFAACVEVVSRNIATVDLATGHVTRVTSTGSRERREGGVDPAISPDGAHLAYRWILPNAPEEIRISPSGGGAERVVQRAGAGQALALFGWRPGSQTLVVHQRSGPEHRLLQLDARTGLTNASVALDGVTADDFVRLFGWSRGNAVVGVQSRRLRSVRVVVASHDGIRSIATLDSAPQFATVSEDGRWLAYDALQNPQAPERDIRLLDLDTARVHRAIAHPANDVAPIWMPDGAHLLFSSDRAGPMGLWAVAVRDGEPVSEPALIRDLGRRHLAPIRVAQDGTLFYQTRTSPFDVLTADVDPASGVASAPVRLDSPFAEDHVSPEWSRDGASLAYVSARGPFSGDPGATRIAIKDMRRNTLQEFVRELRFASARLRWSPDGRTLAMRGAVDGVWGIHLFDAAQGGLVRTLRPPTTSRFVEDALGDLGWGTDGHTLIVARDAGISSIDLATEQVADLVSPDEGAVQALAVSPDGTGIGYSTSNSDGSWSIRLASVAGGPPRELLREAKPVIAFVQSWTPDGQDLLYTRWASDVEWRKRREELWKVPVAGGPPRSMGLVVPGMREVRPNPDGRPSRVHGRPRNPGSLGRAGIRARTAVG</sequence>
<dbReference type="SUPFAM" id="SSF56112">
    <property type="entry name" value="Protein kinase-like (PK-like)"/>
    <property type="match status" value="1"/>
</dbReference>
<organism evidence="8 9">
    <name type="scientific">Luteitalea pratensis</name>
    <dbReference type="NCBI Taxonomy" id="1855912"/>
    <lineage>
        <taxon>Bacteria</taxon>
        <taxon>Pseudomonadati</taxon>
        <taxon>Acidobacteriota</taxon>
        <taxon>Vicinamibacteria</taxon>
        <taxon>Vicinamibacterales</taxon>
        <taxon>Vicinamibacteraceae</taxon>
        <taxon>Luteitalea</taxon>
    </lineage>
</organism>
<gene>
    <name evidence="8" type="primary">prkC_25</name>
    <name evidence="8" type="ORF">LuPra_02636</name>
</gene>
<evidence type="ECO:0000313" key="9">
    <source>
        <dbReference type="Proteomes" id="UP000076079"/>
    </source>
</evidence>
<feature type="region of interest" description="Disordered" evidence="6">
    <location>
        <begin position="981"/>
        <end position="1025"/>
    </location>
</feature>
<dbReference type="PROSITE" id="PS50011">
    <property type="entry name" value="PROTEIN_KINASE_DOM"/>
    <property type="match status" value="1"/>
</dbReference>
<dbReference type="Proteomes" id="UP000076079">
    <property type="component" value="Chromosome"/>
</dbReference>
<dbReference type="InterPro" id="IPR011042">
    <property type="entry name" value="6-blade_b-propeller_TolB-like"/>
</dbReference>
<dbReference type="RefSeq" id="WP_110171166.1">
    <property type="nucleotide sequence ID" value="NZ_CP015136.1"/>
</dbReference>
<dbReference type="Pfam" id="PF07676">
    <property type="entry name" value="PD40"/>
    <property type="match status" value="1"/>
</dbReference>
<dbReference type="SUPFAM" id="SSF69322">
    <property type="entry name" value="Tricorn protease domain 2"/>
    <property type="match status" value="1"/>
</dbReference>
<reference evidence="9" key="2">
    <citation type="submission" date="2016-04" db="EMBL/GenBank/DDBJ databases">
        <title>First Complete Genome Sequence of a Subdivision 6 Acidobacterium.</title>
        <authorList>
            <person name="Huang S."/>
            <person name="Vieira S."/>
            <person name="Bunk B."/>
            <person name="Riedel T."/>
            <person name="Sproeer C."/>
            <person name="Overmann J."/>
        </authorList>
    </citation>
    <scope>NUCLEOTIDE SEQUENCE [LARGE SCALE GENOMIC DNA]</scope>
    <source>
        <strain evidence="9">DSM 100886 HEG_-6_39</strain>
    </source>
</reference>
<dbReference type="Gene3D" id="3.30.200.20">
    <property type="entry name" value="Phosphorylase Kinase, domain 1"/>
    <property type="match status" value="1"/>
</dbReference>
<dbReference type="PROSITE" id="PS00107">
    <property type="entry name" value="PROTEIN_KINASE_ATP"/>
    <property type="match status" value="1"/>
</dbReference>
<evidence type="ECO:0000256" key="3">
    <source>
        <dbReference type="ARBA" id="ARBA00022777"/>
    </source>
</evidence>
<evidence type="ECO:0000256" key="4">
    <source>
        <dbReference type="ARBA" id="ARBA00022840"/>
    </source>
</evidence>
<feature type="compositionally biased region" description="Basic and acidic residues" evidence="6">
    <location>
        <begin position="990"/>
        <end position="1000"/>
    </location>
</feature>
<dbReference type="Pfam" id="PF00069">
    <property type="entry name" value="Pkinase"/>
    <property type="match status" value="1"/>
</dbReference>